<proteinExistence type="predicted"/>
<keyword evidence="1" id="KW-1133">Transmembrane helix</keyword>
<dbReference type="EMBL" id="JACSGT010000001">
    <property type="protein sequence ID" value="MCF2218860.1"/>
    <property type="molecule type" value="Genomic_DNA"/>
</dbReference>
<reference evidence="2" key="1">
    <citation type="submission" date="2021-08" db="EMBL/GenBank/DDBJ databases">
        <title>Complete genome sequence of Chryseobacterium sp strain PS-8.</title>
        <authorList>
            <person name="Das S.K."/>
        </authorList>
    </citation>
    <scope>NUCLEOTIDE SEQUENCE</scope>
    <source>
        <strain evidence="2">PS-8</strain>
    </source>
</reference>
<evidence type="ECO:0008006" key="4">
    <source>
        <dbReference type="Google" id="ProtNLM"/>
    </source>
</evidence>
<feature type="transmembrane region" description="Helical" evidence="1">
    <location>
        <begin position="63"/>
        <end position="86"/>
    </location>
</feature>
<accession>A0ABS9C2U1</accession>
<evidence type="ECO:0000313" key="3">
    <source>
        <dbReference type="Proteomes" id="UP001430374"/>
    </source>
</evidence>
<dbReference type="Proteomes" id="UP001430374">
    <property type="component" value="Unassembled WGS sequence"/>
</dbReference>
<protein>
    <recommendedName>
        <fullName evidence="4">Lipoprotein</fullName>
    </recommendedName>
</protein>
<dbReference type="RefSeq" id="WP_235130554.1">
    <property type="nucleotide sequence ID" value="NZ_JACSGT010000001.1"/>
</dbReference>
<evidence type="ECO:0000313" key="2">
    <source>
        <dbReference type="EMBL" id="MCF2218860.1"/>
    </source>
</evidence>
<keyword evidence="1" id="KW-0472">Membrane</keyword>
<dbReference type="PROSITE" id="PS51257">
    <property type="entry name" value="PROKAR_LIPOPROTEIN"/>
    <property type="match status" value="1"/>
</dbReference>
<evidence type="ECO:0000256" key="1">
    <source>
        <dbReference type="SAM" id="Phobius"/>
    </source>
</evidence>
<feature type="transmembrane region" description="Helical" evidence="1">
    <location>
        <begin position="7"/>
        <end position="26"/>
    </location>
</feature>
<sequence length="216" mass="25558">MKQFYKSFVFPIFLSIVGCILYSKYIDPNYDSTIIFLGNFFSYFSDSYLNFIYENIGDGIKEIFSYVIYSITYSLFILLLFLSFILTLSNTIKTFKQKPTNVDDLKLNEDNPKLEEINRITNNKFFNVFQLAITIFVFLFSVSLSIKHHYTYNAIVYIEKSLDILAPVLSEQERLILRAEYRNINDYEKFKKFNSKIKVIAKERKTPIPDFKIIVQ</sequence>
<keyword evidence="3" id="KW-1185">Reference proteome</keyword>
<organism evidence="2 3">
    <name type="scientific">Chryseobacterium indicum</name>
    <dbReference type="NCBI Taxonomy" id="2766954"/>
    <lineage>
        <taxon>Bacteria</taxon>
        <taxon>Pseudomonadati</taxon>
        <taxon>Bacteroidota</taxon>
        <taxon>Flavobacteriia</taxon>
        <taxon>Flavobacteriales</taxon>
        <taxon>Weeksellaceae</taxon>
        <taxon>Chryseobacterium group</taxon>
        <taxon>Chryseobacterium</taxon>
    </lineage>
</organism>
<feature type="transmembrane region" description="Helical" evidence="1">
    <location>
        <begin position="32"/>
        <end position="51"/>
    </location>
</feature>
<feature type="transmembrane region" description="Helical" evidence="1">
    <location>
        <begin position="128"/>
        <end position="146"/>
    </location>
</feature>
<name>A0ABS9C2U1_9FLAO</name>
<keyword evidence="1" id="KW-0812">Transmembrane</keyword>
<gene>
    <name evidence="2" type="ORF">H9Q08_06060</name>
</gene>
<comment type="caution">
    <text evidence="2">The sequence shown here is derived from an EMBL/GenBank/DDBJ whole genome shotgun (WGS) entry which is preliminary data.</text>
</comment>